<evidence type="ECO:0000313" key="2">
    <source>
        <dbReference type="Proteomes" id="UP000009096"/>
    </source>
</evidence>
<dbReference type="Proteomes" id="UP000009096">
    <property type="component" value="Unassembled WGS sequence"/>
</dbReference>
<protein>
    <submittedName>
        <fullName evidence="1">Uncharacterized protein</fullName>
    </submittedName>
</protein>
<reference evidence="2" key="1">
    <citation type="journal article" date="2007" name="Science">
        <title>The Fusarium graminearum genome reveals a link between localized polymorphism and pathogen specialization.</title>
        <authorList>
            <person name="Cuomo C.A."/>
            <person name="Gueldener U."/>
            <person name="Xu J.-R."/>
            <person name="Trail F."/>
            <person name="Turgeon B.G."/>
            <person name="Di Pietro A."/>
            <person name="Walton J.D."/>
            <person name="Ma L.-J."/>
            <person name="Baker S.E."/>
            <person name="Rep M."/>
            <person name="Adam G."/>
            <person name="Antoniw J."/>
            <person name="Baldwin T."/>
            <person name="Calvo S.E."/>
            <person name="Chang Y.-L."/>
            <person name="DeCaprio D."/>
            <person name="Gale L.R."/>
            <person name="Gnerre S."/>
            <person name="Goswami R.S."/>
            <person name="Hammond-Kosack K."/>
            <person name="Harris L.J."/>
            <person name="Hilburn K."/>
            <person name="Kennell J.C."/>
            <person name="Kroken S."/>
            <person name="Magnuson J.K."/>
            <person name="Mannhaupt G."/>
            <person name="Mauceli E.W."/>
            <person name="Mewes H.-W."/>
            <person name="Mitterbauer R."/>
            <person name="Muehlbauer G."/>
            <person name="Muensterkoetter M."/>
            <person name="Nelson D."/>
            <person name="O'Donnell K."/>
            <person name="Ouellet T."/>
            <person name="Qi W."/>
            <person name="Quesneville H."/>
            <person name="Roncero M.I.G."/>
            <person name="Seong K.-Y."/>
            <person name="Tetko I.V."/>
            <person name="Urban M."/>
            <person name="Waalwijk C."/>
            <person name="Ward T.J."/>
            <person name="Yao J."/>
            <person name="Birren B.W."/>
            <person name="Kistler H.C."/>
        </authorList>
    </citation>
    <scope>NUCLEOTIDE SEQUENCE [LARGE SCALE GENOMIC DNA]</scope>
    <source>
        <strain evidence="2">M3125 / FGSC 7600</strain>
    </source>
</reference>
<organism evidence="1 2">
    <name type="scientific">Gibberella moniliformis (strain M3125 / FGSC 7600)</name>
    <name type="common">Maize ear and stalk rot fungus</name>
    <name type="synonym">Fusarium verticillioides</name>
    <dbReference type="NCBI Taxonomy" id="334819"/>
    <lineage>
        <taxon>Eukaryota</taxon>
        <taxon>Fungi</taxon>
        <taxon>Dikarya</taxon>
        <taxon>Ascomycota</taxon>
        <taxon>Pezizomycotina</taxon>
        <taxon>Sordariomycetes</taxon>
        <taxon>Hypocreomycetidae</taxon>
        <taxon>Hypocreales</taxon>
        <taxon>Nectriaceae</taxon>
        <taxon>Fusarium</taxon>
        <taxon>Fusarium fujikuroi species complex</taxon>
    </lineage>
</organism>
<gene>
    <name evidence="1" type="ORF">FVEG_14081</name>
</gene>
<proteinExistence type="predicted"/>
<dbReference type="VEuPathDB" id="FungiDB:FVEG_14081"/>
<evidence type="ECO:0000313" key="1">
    <source>
        <dbReference type="EMBL" id="EWG55981.1"/>
    </source>
</evidence>
<name>W7MX93_GIBM7</name>
<dbReference type="RefSeq" id="XP_018762172.1">
    <property type="nucleotide sequence ID" value="XM_018903415.1"/>
</dbReference>
<dbReference type="EMBL" id="DS022267">
    <property type="protein sequence ID" value="EWG55981.1"/>
    <property type="molecule type" value="Genomic_DNA"/>
</dbReference>
<dbReference type="GeneID" id="30071363"/>
<dbReference type="KEGG" id="fvr:FVEG_14081"/>
<dbReference type="AlphaFoldDB" id="W7MX93"/>
<reference evidence="1 2" key="2">
    <citation type="journal article" date="2010" name="Nature">
        <title>Comparative genomics reveals mobile pathogenicity chromosomes in Fusarium.</title>
        <authorList>
            <person name="Ma L.J."/>
            <person name="van der Does H.C."/>
            <person name="Borkovich K.A."/>
            <person name="Coleman J.J."/>
            <person name="Daboussi M.J."/>
            <person name="Di Pietro A."/>
            <person name="Dufresne M."/>
            <person name="Freitag M."/>
            <person name="Grabherr M."/>
            <person name="Henrissat B."/>
            <person name="Houterman P.M."/>
            <person name="Kang S."/>
            <person name="Shim W.B."/>
            <person name="Woloshuk C."/>
            <person name="Xie X."/>
            <person name="Xu J.R."/>
            <person name="Antoniw J."/>
            <person name="Baker S.E."/>
            <person name="Bluhm B.H."/>
            <person name="Breakspear A."/>
            <person name="Brown D.W."/>
            <person name="Butchko R.A."/>
            <person name="Chapman S."/>
            <person name="Coulson R."/>
            <person name="Coutinho P.M."/>
            <person name="Danchin E.G."/>
            <person name="Diener A."/>
            <person name="Gale L.R."/>
            <person name="Gardiner D.M."/>
            <person name="Goff S."/>
            <person name="Hammond-Kosack K.E."/>
            <person name="Hilburn K."/>
            <person name="Hua-Van A."/>
            <person name="Jonkers W."/>
            <person name="Kazan K."/>
            <person name="Kodira C.D."/>
            <person name="Koehrsen M."/>
            <person name="Kumar L."/>
            <person name="Lee Y.H."/>
            <person name="Li L."/>
            <person name="Manners J.M."/>
            <person name="Miranda-Saavedra D."/>
            <person name="Mukherjee M."/>
            <person name="Park G."/>
            <person name="Park J."/>
            <person name="Park S.Y."/>
            <person name="Proctor R.H."/>
            <person name="Regev A."/>
            <person name="Ruiz-Roldan M.C."/>
            <person name="Sain D."/>
            <person name="Sakthikumar S."/>
            <person name="Sykes S."/>
            <person name="Schwartz D.C."/>
            <person name="Turgeon B.G."/>
            <person name="Wapinski I."/>
            <person name="Yoder O."/>
            <person name="Young S."/>
            <person name="Zeng Q."/>
            <person name="Zhou S."/>
            <person name="Galagan J."/>
            <person name="Cuomo C.A."/>
            <person name="Kistler H.C."/>
            <person name="Rep M."/>
        </authorList>
    </citation>
    <scope>NUCLEOTIDE SEQUENCE [LARGE SCALE GENOMIC DNA]</scope>
    <source>
        <strain evidence="2">M3125 / FGSC 7600</strain>
    </source>
</reference>
<sequence>MPEETSVASSTSYEPGPALALGITSYRATRKKGIIQVGAVYNLIAPSHSELDRRR</sequence>
<accession>W7MX93</accession>
<keyword evidence="2" id="KW-1185">Reference proteome</keyword>